<dbReference type="PRINTS" id="PR00111">
    <property type="entry name" value="ABHYDROLASE"/>
</dbReference>
<evidence type="ECO:0000313" key="2">
    <source>
        <dbReference type="EMBL" id="QUX25617.1"/>
    </source>
</evidence>
<evidence type="ECO:0000313" key="3">
    <source>
        <dbReference type="Proteomes" id="UP000676079"/>
    </source>
</evidence>
<evidence type="ECO:0000259" key="1">
    <source>
        <dbReference type="Pfam" id="PF00561"/>
    </source>
</evidence>
<dbReference type="Gene3D" id="3.40.50.1820">
    <property type="entry name" value="alpha/beta hydrolase"/>
    <property type="match status" value="1"/>
</dbReference>
<dbReference type="InterPro" id="IPR029058">
    <property type="entry name" value="AB_hydrolase_fold"/>
</dbReference>
<dbReference type="SUPFAM" id="SSF53474">
    <property type="entry name" value="alpha/beta-Hydrolases"/>
    <property type="match status" value="1"/>
</dbReference>
<feature type="domain" description="AB hydrolase-1" evidence="1">
    <location>
        <begin position="31"/>
        <end position="271"/>
    </location>
</feature>
<dbReference type="InterPro" id="IPR000073">
    <property type="entry name" value="AB_hydrolase_1"/>
</dbReference>
<dbReference type="RefSeq" id="WP_220561269.1">
    <property type="nucleotide sequence ID" value="NZ_CP074133.1"/>
</dbReference>
<dbReference type="PANTHER" id="PTHR43433:SF5">
    <property type="entry name" value="AB HYDROLASE-1 DOMAIN-CONTAINING PROTEIN"/>
    <property type="match status" value="1"/>
</dbReference>
<gene>
    <name evidence="2" type="ORF">KGD84_16075</name>
</gene>
<protein>
    <submittedName>
        <fullName evidence="2">Alpha/beta hydrolase</fullName>
    </submittedName>
</protein>
<dbReference type="Pfam" id="PF00561">
    <property type="entry name" value="Abhydrolase_1"/>
    <property type="match status" value="1"/>
</dbReference>
<keyword evidence="2" id="KW-0378">Hydrolase</keyword>
<name>A0ABX8BUD2_9ACTN</name>
<keyword evidence="3" id="KW-1185">Reference proteome</keyword>
<dbReference type="GO" id="GO:0016787">
    <property type="term" value="F:hydrolase activity"/>
    <property type="evidence" value="ECO:0007669"/>
    <property type="project" value="UniProtKB-KW"/>
</dbReference>
<organism evidence="2 3">
    <name type="scientific">Nocardiopsis changdeensis</name>
    <dbReference type="NCBI Taxonomy" id="2831969"/>
    <lineage>
        <taxon>Bacteria</taxon>
        <taxon>Bacillati</taxon>
        <taxon>Actinomycetota</taxon>
        <taxon>Actinomycetes</taxon>
        <taxon>Streptosporangiales</taxon>
        <taxon>Nocardiopsidaceae</taxon>
        <taxon>Nocardiopsis</taxon>
    </lineage>
</organism>
<accession>A0ABX8BUD2</accession>
<dbReference type="EMBL" id="CP074133">
    <property type="protein sequence ID" value="QUX25617.1"/>
    <property type="molecule type" value="Genomic_DNA"/>
</dbReference>
<dbReference type="InterPro" id="IPR050471">
    <property type="entry name" value="AB_hydrolase"/>
</dbReference>
<proteinExistence type="predicted"/>
<reference evidence="2 3" key="1">
    <citation type="submission" date="2021-05" db="EMBL/GenBank/DDBJ databases">
        <title>Direct Submission.</title>
        <authorList>
            <person name="Li K."/>
            <person name="Gao J."/>
        </authorList>
    </citation>
    <scope>NUCLEOTIDE SEQUENCE [LARGE SCALE GENOMIC DNA]</scope>
    <source>
        <strain evidence="2 3">Mg02</strain>
    </source>
</reference>
<dbReference type="PANTHER" id="PTHR43433">
    <property type="entry name" value="HYDROLASE, ALPHA/BETA FOLD FAMILY PROTEIN"/>
    <property type="match status" value="1"/>
</dbReference>
<sequence length="292" mass="30610">MSTDPARSGELLLPSGDALICAQAFGSAQDPTVLLIGGAASSMDYWEDGFCARLAAAGRHVVRYDLRDTGRSTAYPAGAPAYTRKDLVADALAVLDGVGAHTAHLVGISMGADLAQRIALDHPGRVATLTLQSTTPGGTGGPDRPELPPMEPRLQAVFADQGPGPDWSDREAAIEAMVEGERAFAGSVFDAERSRALSARVYDRTADMAATQTNHWILEEDGSSDPDPAALTVPTLVLHGTEDPMFPLPHGRAMAAAVPGARLVPLPGVGHQYPPEPLWDLVLAEVTAHTAR</sequence>
<dbReference type="Proteomes" id="UP000676079">
    <property type="component" value="Chromosome"/>
</dbReference>